<proteinExistence type="predicted"/>
<sequence>MKFSRATTLIALCAVSCLVVLPSVVNAQTHTLTIPSITPSAEPGTKTKPESTPSSTPAPTTKPSTTSPAVTTTAAATVPTHTAGTTTVPVAKSTTSSLAPVIPTPIAPPVPTGTGGVIGAACTNSDACGGLLCALTPESPAAGTCQAMPNKVCHADPAQTCITSSDCNAAYSFCMPIPNNGTMICVGLGTPSAADYCPNNGSNNNSDSGSLAPTIKYAGIAVGCVAALGLLFAGVRWQRHRQRSKVPENMFGEIDYGMTDRSPPKSAEQNYPFSSRPHAHGSDHAPSPPHDNGYDNQYYDDGYQKDQYYGNDQYNNNNQYYGNQQDNYGYDHHSGHGGQGGGFYDNVDYPQNGGHHSPISTPAAAVRSPRQNNFAAEPSELDYGGHGGNGGYGHGGHGGQGGQGGQGGYY</sequence>
<keyword evidence="2" id="KW-0812">Transmembrane</keyword>
<evidence type="ECO:0000313" key="4">
    <source>
        <dbReference type="EMBL" id="KAF9545965.1"/>
    </source>
</evidence>
<feature type="region of interest" description="Disordered" evidence="1">
    <location>
        <begin position="253"/>
        <end position="410"/>
    </location>
</feature>
<keyword evidence="2" id="KW-0472">Membrane</keyword>
<evidence type="ECO:0000256" key="1">
    <source>
        <dbReference type="SAM" id="MobiDB-lite"/>
    </source>
</evidence>
<dbReference type="EMBL" id="JAAAXW010000063">
    <property type="protein sequence ID" value="KAF9545965.1"/>
    <property type="molecule type" value="Genomic_DNA"/>
</dbReference>
<evidence type="ECO:0000313" key="5">
    <source>
        <dbReference type="Proteomes" id="UP000723463"/>
    </source>
</evidence>
<keyword evidence="3" id="KW-0732">Signal</keyword>
<feature type="compositionally biased region" description="Low complexity" evidence="1">
    <location>
        <begin position="43"/>
        <end position="69"/>
    </location>
</feature>
<protein>
    <submittedName>
        <fullName evidence="4">Uncharacterized protein</fullName>
    </submittedName>
</protein>
<keyword evidence="2" id="KW-1133">Transmembrane helix</keyword>
<feature type="compositionally biased region" description="Low complexity" evidence="1">
    <location>
        <begin position="294"/>
        <end position="328"/>
    </location>
</feature>
<keyword evidence="5" id="KW-1185">Reference proteome</keyword>
<organism evidence="4 5">
    <name type="scientific">Mortierella hygrophila</name>
    <dbReference type="NCBI Taxonomy" id="979708"/>
    <lineage>
        <taxon>Eukaryota</taxon>
        <taxon>Fungi</taxon>
        <taxon>Fungi incertae sedis</taxon>
        <taxon>Mucoromycota</taxon>
        <taxon>Mortierellomycotina</taxon>
        <taxon>Mortierellomycetes</taxon>
        <taxon>Mortierellales</taxon>
        <taxon>Mortierellaceae</taxon>
        <taxon>Mortierella</taxon>
    </lineage>
</organism>
<feature type="region of interest" description="Disordered" evidence="1">
    <location>
        <begin position="35"/>
        <end position="69"/>
    </location>
</feature>
<comment type="caution">
    <text evidence="4">The sequence shown here is derived from an EMBL/GenBank/DDBJ whole genome shotgun (WGS) entry which is preliminary data.</text>
</comment>
<feature type="transmembrane region" description="Helical" evidence="2">
    <location>
        <begin position="217"/>
        <end position="235"/>
    </location>
</feature>
<evidence type="ECO:0000256" key="3">
    <source>
        <dbReference type="SAM" id="SignalP"/>
    </source>
</evidence>
<dbReference type="AlphaFoldDB" id="A0A9P6FA27"/>
<feature type="signal peptide" evidence="3">
    <location>
        <begin position="1"/>
        <end position="27"/>
    </location>
</feature>
<gene>
    <name evidence="4" type="ORF">EC957_010350</name>
</gene>
<accession>A0A9P6FA27</accession>
<feature type="chain" id="PRO_5040373228" evidence="3">
    <location>
        <begin position="28"/>
        <end position="410"/>
    </location>
</feature>
<name>A0A9P6FA27_9FUNG</name>
<feature type="compositionally biased region" description="Gly residues" evidence="1">
    <location>
        <begin position="384"/>
        <end position="410"/>
    </location>
</feature>
<evidence type="ECO:0000256" key="2">
    <source>
        <dbReference type="SAM" id="Phobius"/>
    </source>
</evidence>
<dbReference type="Proteomes" id="UP000723463">
    <property type="component" value="Unassembled WGS sequence"/>
</dbReference>
<reference evidence="4" key="1">
    <citation type="journal article" date="2020" name="Fungal Divers.">
        <title>Resolving the Mortierellaceae phylogeny through synthesis of multi-gene phylogenetics and phylogenomics.</title>
        <authorList>
            <person name="Vandepol N."/>
            <person name="Liber J."/>
            <person name="Desiro A."/>
            <person name="Na H."/>
            <person name="Kennedy M."/>
            <person name="Barry K."/>
            <person name="Grigoriev I.V."/>
            <person name="Miller A.N."/>
            <person name="O'Donnell K."/>
            <person name="Stajich J.E."/>
            <person name="Bonito G."/>
        </authorList>
    </citation>
    <scope>NUCLEOTIDE SEQUENCE</scope>
    <source>
        <strain evidence="4">NRRL 2591</strain>
    </source>
</reference>